<feature type="region of interest" description="Disordered" evidence="1">
    <location>
        <begin position="306"/>
        <end position="339"/>
    </location>
</feature>
<dbReference type="InterPro" id="IPR058581">
    <property type="entry name" value="TM_HPP"/>
</dbReference>
<proteinExistence type="predicted"/>
<feature type="domain" description="HPP transmembrane region" evidence="3">
    <location>
        <begin position="125"/>
        <end position="287"/>
    </location>
</feature>
<keyword evidence="2" id="KW-1133">Transmembrane helix</keyword>
<evidence type="ECO:0000259" key="3">
    <source>
        <dbReference type="Pfam" id="PF04982"/>
    </source>
</evidence>
<evidence type="ECO:0000313" key="5">
    <source>
        <dbReference type="Proteomes" id="UP001430848"/>
    </source>
</evidence>
<dbReference type="Pfam" id="PF04982">
    <property type="entry name" value="TM_HPP"/>
    <property type="match status" value="1"/>
</dbReference>
<keyword evidence="2" id="KW-0812">Transmembrane</keyword>
<feature type="transmembrane region" description="Helical" evidence="2">
    <location>
        <begin position="158"/>
        <end position="176"/>
    </location>
</feature>
<gene>
    <name evidence="4" type="ORF">SLS63_009030</name>
</gene>
<feature type="transmembrane region" description="Helical" evidence="2">
    <location>
        <begin position="257"/>
        <end position="279"/>
    </location>
</feature>
<sequence>MATPSSQTLAHSLLSSTGASNDYYLGFEGHVVPNSTFDGRESVRQHDIAHVHAHVHHNPRGLSRRDKSSAAVSVASTHMLRPTQWQVNFDQYINPFLIPPPTRLLPGSVQRLLDRHKRSRPQLGNVALGFWAFIGALASLSLISIIDSHVPAFESAGSPLIIGSFGAAAVLEFYAIDSPLSQPRNAMLGQLIASSISVAMNTAFSQLSAARYQELRWLAGALSCATSILAMALTGTMHPPAGATALLGVTSDDVSGIGWLLIPMVVLSAAVMFVVAFIVNNIQRRFPVYWWTPEEVGSFWARRRRGRAGKGTDPEALKHRNASASGDSADLEPCKTSHDEDRRLMVTKHGITVPPELDLLPEERLWLESLCDRL</sequence>
<dbReference type="EMBL" id="JAKNSF020000063">
    <property type="protein sequence ID" value="KAK7723002.1"/>
    <property type="molecule type" value="Genomic_DNA"/>
</dbReference>
<dbReference type="PANTHER" id="PTHR33741:SF5">
    <property type="entry name" value="TRANSMEMBRANE PROTEIN DDB_G0269096-RELATED"/>
    <property type="match status" value="1"/>
</dbReference>
<comment type="caution">
    <text evidence="4">The sequence shown here is derived from an EMBL/GenBank/DDBJ whole genome shotgun (WGS) entry which is preliminary data.</text>
</comment>
<keyword evidence="5" id="KW-1185">Reference proteome</keyword>
<organism evidence="4 5">
    <name type="scientific">Diaporthe eres</name>
    <name type="common">Phomopsis oblonga</name>
    <dbReference type="NCBI Taxonomy" id="83184"/>
    <lineage>
        <taxon>Eukaryota</taxon>
        <taxon>Fungi</taxon>
        <taxon>Dikarya</taxon>
        <taxon>Ascomycota</taxon>
        <taxon>Pezizomycotina</taxon>
        <taxon>Sordariomycetes</taxon>
        <taxon>Sordariomycetidae</taxon>
        <taxon>Diaporthales</taxon>
        <taxon>Diaporthaceae</taxon>
        <taxon>Diaporthe</taxon>
        <taxon>Diaporthe eres species complex</taxon>
    </lineage>
</organism>
<dbReference type="Proteomes" id="UP001430848">
    <property type="component" value="Unassembled WGS sequence"/>
</dbReference>
<feature type="transmembrane region" description="Helical" evidence="2">
    <location>
        <begin position="217"/>
        <end position="237"/>
    </location>
</feature>
<keyword evidence="2" id="KW-0472">Membrane</keyword>
<dbReference type="PANTHER" id="PTHR33741">
    <property type="entry name" value="TRANSMEMBRANE PROTEIN DDB_G0269096-RELATED"/>
    <property type="match status" value="1"/>
</dbReference>
<accession>A0ABR1P0Q5</accession>
<evidence type="ECO:0000256" key="2">
    <source>
        <dbReference type="SAM" id="Phobius"/>
    </source>
</evidence>
<evidence type="ECO:0000256" key="1">
    <source>
        <dbReference type="SAM" id="MobiDB-lite"/>
    </source>
</evidence>
<protein>
    <recommendedName>
        <fullName evidence="3">HPP transmembrane region domain-containing protein</fullName>
    </recommendedName>
</protein>
<name>A0ABR1P0Q5_DIAER</name>
<reference evidence="4 5" key="1">
    <citation type="submission" date="2024-02" db="EMBL/GenBank/DDBJ databases">
        <title>De novo assembly and annotation of 12 fungi associated with fruit tree decline syndrome in Ontario, Canada.</title>
        <authorList>
            <person name="Sulman M."/>
            <person name="Ellouze W."/>
            <person name="Ilyukhin E."/>
        </authorList>
    </citation>
    <scope>NUCLEOTIDE SEQUENCE [LARGE SCALE GENOMIC DNA]</scope>
    <source>
        <strain evidence="4 5">M169</strain>
    </source>
</reference>
<evidence type="ECO:0000313" key="4">
    <source>
        <dbReference type="EMBL" id="KAK7723002.1"/>
    </source>
</evidence>
<dbReference type="InterPro" id="IPR007065">
    <property type="entry name" value="HPP"/>
</dbReference>
<feature type="transmembrane region" description="Helical" evidence="2">
    <location>
        <begin position="123"/>
        <end position="146"/>
    </location>
</feature>